<dbReference type="EMBL" id="CP001191">
    <property type="protein sequence ID" value="ACI55734.1"/>
    <property type="molecule type" value="Genomic_DNA"/>
</dbReference>
<gene>
    <name evidence="1" type="ordered locus">Rleg2_2460</name>
</gene>
<dbReference type="KEGG" id="rlt:Rleg2_2460"/>
<protein>
    <submittedName>
        <fullName evidence="1">Uncharacterized protein</fullName>
    </submittedName>
</protein>
<proteinExistence type="predicted"/>
<dbReference type="AlphaFoldDB" id="A0ABF7QNK8"/>
<dbReference type="RefSeq" id="WP_012558258.1">
    <property type="nucleotide sequence ID" value="NC_011369.1"/>
</dbReference>
<sequence>MGLAALKSSAWFTLYIRCENCMRDSERVVQMPIGDEVPRDAEELIESVYLEKIPFRCQPCGSVIGRLVGITGGTAYDN</sequence>
<evidence type="ECO:0000313" key="1">
    <source>
        <dbReference type="EMBL" id="ACI55734.1"/>
    </source>
</evidence>
<keyword evidence="2" id="KW-1185">Reference proteome</keyword>
<accession>A0ABF7QNK8</accession>
<reference evidence="1 2" key="1">
    <citation type="journal article" date="2010" name="Stand. Genomic Sci.">
        <title>Complete genome sequence of Rhizobium leguminosarum bv trifolii strain WSM2304, an effective microsymbiont of the South American clover Trifolium polymorphum.</title>
        <authorList>
            <person name="Reeve W."/>
            <person name="O'Hara G."/>
            <person name="Chain P."/>
            <person name="Ardley J."/>
            <person name="Brau L."/>
            <person name="Nandesena K."/>
            <person name="Tiwari R."/>
            <person name="Malfatti S."/>
            <person name="Kiss H."/>
            <person name="Lapidus A."/>
            <person name="Copeland A."/>
            <person name="Nolan M."/>
            <person name="Land M."/>
            <person name="Ivanova N."/>
            <person name="Mavromatis K."/>
            <person name="Markowitz V."/>
            <person name="Kyrpides N."/>
            <person name="Melino V."/>
            <person name="Denton M."/>
            <person name="Yates R."/>
            <person name="Howieson J."/>
        </authorList>
    </citation>
    <scope>NUCLEOTIDE SEQUENCE [LARGE SCALE GENOMIC DNA]</scope>
    <source>
        <strain evidence="1 2">WSM2304</strain>
    </source>
</reference>
<dbReference type="Proteomes" id="UP000008330">
    <property type="component" value="Chromosome"/>
</dbReference>
<organism evidence="1 2">
    <name type="scientific">Rhizobium leguminosarum bv. trifolii (strain WSM2304)</name>
    <dbReference type="NCBI Taxonomy" id="395492"/>
    <lineage>
        <taxon>Bacteria</taxon>
        <taxon>Pseudomonadati</taxon>
        <taxon>Pseudomonadota</taxon>
        <taxon>Alphaproteobacteria</taxon>
        <taxon>Hyphomicrobiales</taxon>
        <taxon>Rhizobiaceae</taxon>
        <taxon>Rhizobium/Agrobacterium group</taxon>
        <taxon>Rhizobium</taxon>
    </lineage>
</organism>
<name>A0ABF7QNK8_RHILW</name>
<evidence type="ECO:0000313" key="2">
    <source>
        <dbReference type="Proteomes" id="UP000008330"/>
    </source>
</evidence>